<evidence type="ECO:0000256" key="1">
    <source>
        <dbReference type="SAM" id="Phobius"/>
    </source>
</evidence>
<dbReference type="Gene3D" id="3.30.70.1440">
    <property type="entry name" value="Multidrug efflux transporter AcrB pore domain"/>
    <property type="match status" value="1"/>
</dbReference>
<dbReference type="EMBL" id="JBHRSS010000003">
    <property type="protein sequence ID" value="MFC3104252.1"/>
    <property type="molecule type" value="Genomic_DNA"/>
</dbReference>
<dbReference type="Gene3D" id="1.20.1640.10">
    <property type="entry name" value="Multidrug efflux transporter AcrB transmembrane domain"/>
    <property type="match status" value="2"/>
</dbReference>
<dbReference type="Gene3D" id="3.30.70.1430">
    <property type="entry name" value="Multidrug efflux transporter AcrB pore domain"/>
    <property type="match status" value="2"/>
</dbReference>
<evidence type="ECO:0000313" key="3">
    <source>
        <dbReference type="Proteomes" id="UP001595462"/>
    </source>
</evidence>
<keyword evidence="1" id="KW-1133">Transmembrane helix</keyword>
<dbReference type="Proteomes" id="UP001595462">
    <property type="component" value="Unassembled WGS sequence"/>
</dbReference>
<gene>
    <name evidence="2" type="ORF">ACFOSU_10125</name>
</gene>
<dbReference type="SUPFAM" id="SSF82693">
    <property type="entry name" value="Multidrug efflux transporter AcrB pore domain, PN1, PN2, PC1 and PC2 subdomains"/>
    <property type="match status" value="2"/>
</dbReference>
<feature type="transmembrane region" description="Helical" evidence="1">
    <location>
        <begin position="383"/>
        <end position="407"/>
    </location>
</feature>
<sequence>MNALIAAAFSRPRTVVLGLVVILFAGALAYRDIPKESSPDIDIPTIYVSMTHQGISPEDAERLLVKPMEQELRSIEGLKELSATASEGHASVIMEFEAGFDPDKALDDVRNQVDIAKADLPDETDEPTVNQVNVALFPVLVVNLYGDVSERVLVNLAEDVQDAVEAIPGVLEADIAGDRDEQIEINIDPLKLETYNLSLEEVFNSVQQNNQLVPAGAIESGAGRFSIKVPGVIDNLAALRNTAVKQAGDQVVTVGDVASVRRSYADRDSYARLNGAPTLALEVTKRIGANIIDTNAAVRDTVLGLQQNWPDAVQVNFSQDASKDVVNLLGDLQNNVVSGILLVMIVIVGILGLRAGTLVGVSIPGSFLLGILVLAAMGLSVNIVVLFALILALGLLVDGAIVVVELADRFLADGETRSSAYMHAAQRMAWPIISSTATTLAAFAPLLFWPGVVGEFMRYMPITLIAVLSASLLMAMIFVPTLGAVIGGSAPGGADAVWQPGQPLRGFTGRYVAALEFFAGHAGKTVIGAVLLFFAAIVAYGTFGKGVEFFPNISPDNAVIQIHARGQLSVDESDRLVRQVEDKVLAMHAFESVYTRTGTSGQGAFRQGTADDVIGQVQLEFKPWGVRRPAEQVLADVREQIADIPGIRTDVQKQEQGPTQAKPVELEIAGPGGAALDKATDFVRRGMAAVGGFTDIQDTRSNQGLEWRIDVDRAEASRYGANVATIGQAIQLVTQGIKVGEYRPDDATDELDIRVRFPDHARNLQSLDDLRVQTASGLVPISNFVDRVAAPKVETIERTDGQRTITVESGVADGKLVAAQLTALRDWIGAHVADAGLNPRVDITFKGESEDLADAESFLSKAFGVAVALIGVILLTQFNSFYQSFLILSAVLFSTIGVLLGLLIAGQPFGVVMSGIGVIALAGIVVNNNIVLIDTYNVNRATGMDAWNAVRQTGAERLRPVILTTVTTILGLLPMVLQMNVDILGRSITFGAPSTQWWTQLATAIVGGLLFSTLLTLILTPCMLILGARAAERWARRREASS</sequence>
<feature type="transmembrane region" description="Helical" evidence="1">
    <location>
        <begin position="911"/>
        <end position="932"/>
    </location>
</feature>
<name>A0ABV7ERK6_9GAMM</name>
<reference evidence="3" key="1">
    <citation type="journal article" date="2019" name="Int. J. Syst. Evol. Microbiol.">
        <title>The Global Catalogue of Microorganisms (GCM) 10K type strain sequencing project: providing services to taxonomists for standard genome sequencing and annotation.</title>
        <authorList>
            <consortium name="The Broad Institute Genomics Platform"/>
            <consortium name="The Broad Institute Genome Sequencing Center for Infectious Disease"/>
            <person name="Wu L."/>
            <person name="Ma J."/>
        </authorList>
    </citation>
    <scope>NUCLEOTIDE SEQUENCE [LARGE SCALE GENOMIC DNA]</scope>
    <source>
        <strain evidence="3">KCTC 52640</strain>
    </source>
</reference>
<keyword evidence="1" id="KW-0812">Transmembrane</keyword>
<dbReference type="InterPro" id="IPR027463">
    <property type="entry name" value="AcrB_DN_DC_subdom"/>
</dbReference>
<keyword evidence="3" id="KW-1185">Reference proteome</keyword>
<feature type="transmembrane region" description="Helical" evidence="1">
    <location>
        <begin position="858"/>
        <end position="878"/>
    </location>
</feature>
<comment type="caution">
    <text evidence="2">The sequence shown here is derived from an EMBL/GenBank/DDBJ whole genome shotgun (WGS) entry which is preliminary data.</text>
</comment>
<dbReference type="Gene3D" id="3.30.2090.10">
    <property type="entry name" value="Multidrug efflux transporter AcrB TolC docking domain, DN and DC subdomains"/>
    <property type="match status" value="2"/>
</dbReference>
<proteinExistence type="predicted"/>
<dbReference type="PRINTS" id="PR00702">
    <property type="entry name" value="ACRIFLAVINRP"/>
</dbReference>
<feature type="transmembrane region" description="Helical" evidence="1">
    <location>
        <begin position="1001"/>
        <end position="1028"/>
    </location>
</feature>
<dbReference type="PANTHER" id="PTHR32063">
    <property type="match status" value="1"/>
</dbReference>
<dbReference type="Gene3D" id="3.30.70.1320">
    <property type="entry name" value="Multidrug efflux transporter AcrB pore domain like"/>
    <property type="match status" value="1"/>
</dbReference>
<feature type="transmembrane region" description="Helical" evidence="1">
    <location>
        <begin position="358"/>
        <end position="377"/>
    </location>
</feature>
<dbReference type="InterPro" id="IPR001036">
    <property type="entry name" value="Acrflvin-R"/>
</dbReference>
<organism evidence="2 3">
    <name type="scientific">Salinisphaera aquimarina</name>
    <dbReference type="NCBI Taxonomy" id="2094031"/>
    <lineage>
        <taxon>Bacteria</taxon>
        <taxon>Pseudomonadati</taxon>
        <taxon>Pseudomonadota</taxon>
        <taxon>Gammaproteobacteria</taxon>
        <taxon>Salinisphaerales</taxon>
        <taxon>Salinisphaeraceae</taxon>
        <taxon>Salinisphaera</taxon>
    </lineage>
</organism>
<keyword evidence="1" id="KW-0472">Membrane</keyword>
<dbReference type="SUPFAM" id="SSF82866">
    <property type="entry name" value="Multidrug efflux transporter AcrB transmembrane domain"/>
    <property type="match status" value="2"/>
</dbReference>
<dbReference type="PANTHER" id="PTHR32063:SF0">
    <property type="entry name" value="SWARMING MOTILITY PROTEIN SWRC"/>
    <property type="match status" value="1"/>
</dbReference>
<dbReference type="RefSeq" id="WP_380689049.1">
    <property type="nucleotide sequence ID" value="NZ_JBHRSS010000003.1"/>
</dbReference>
<feature type="transmembrane region" description="Helical" evidence="1">
    <location>
        <begin position="885"/>
        <end position="905"/>
    </location>
</feature>
<feature type="transmembrane region" description="Helical" evidence="1">
    <location>
        <begin position="459"/>
        <end position="479"/>
    </location>
</feature>
<dbReference type="Pfam" id="PF00873">
    <property type="entry name" value="ACR_tran"/>
    <property type="match status" value="1"/>
</dbReference>
<feature type="transmembrane region" description="Helical" evidence="1">
    <location>
        <begin position="336"/>
        <end position="353"/>
    </location>
</feature>
<protein>
    <submittedName>
        <fullName evidence="2">Efflux RND transporter permease subunit</fullName>
    </submittedName>
</protein>
<feature type="transmembrane region" description="Helical" evidence="1">
    <location>
        <begin position="428"/>
        <end position="447"/>
    </location>
</feature>
<feature type="transmembrane region" description="Helical" evidence="1">
    <location>
        <begin position="961"/>
        <end position="981"/>
    </location>
</feature>
<accession>A0ABV7ERK6</accession>
<feature type="transmembrane region" description="Helical" evidence="1">
    <location>
        <begin position="525"/>
        <end position="543"/>
    </location>
</feature>
<evidence type="ECO:0000313" key="2">
    <source>
        <dbReference type="EMBL" id="MFC3104252.1"/>
    </source>
</evidence>
<dbReference type="SUPFAM" id="SSF82714">
    <property type="entry name" value="Multidrug efflux transporter AcrB TolC docking domain, DN and DC subdomains"/>
    <property type="match status" value="2"/>
</dbReference>